<comment type="caution">
    <text evidence="1">The sequence shown here is derived from an EMBL/GenBank/DDBJ whole genome shotgun (WGS) entry which is preliminary data.</text>
</comment>
<accession>A0AAW0FAT0</accession>
<evidence type="ECO:0000313" key="2">
    <source>
        <dbReference type="Proteomes" id="UP001430356"/>
    </source>
</evidence>
<keyword evidence="2" id="KW-1185">Reference proteome</keyword>
<proteinExistence type="predicted"/>
<protein>
    <submittedName>
        <fullName evidence="1">Uncharacterized protein</fullName>
    </submittedName>
</protein>
<organism evidence="1 2">
    <name type="scientific">Novymonas esmeraldas</name>
    <dbReference type="NCBI Taxonomy" id="1808958"/>
    <lineage>
        <taxon>Eukaryota</taxon>
        <taxon>Discoba</taxon>
        <taxon>Euglenozoa</taxon>
        <taxon>Kinetoplastea</taxon>
        <taxon>Metakinetoplastina</taxon>
        <taxon>Trypanosomatida</taxon>
        <taxon>Trypanosomatidae</taxon>
        <taxon>Novymonas</taxon>
    </lineage>
</organism>
<dbReference type="AlphaFoldDB" id="A0AAW0FAT0"/>
<evidence type="ECO:0000313" key="1">
    <source>
        <dbReference type="EMBL" id="KAK7202236.1"/>
    </source>
</evidence>
<gene>
    <name evidence="1" type="ORF">NESM_000294300</name>
</gene>
<reference evidence="1 2" key="1">
    <citation type="journal article" date="2021" name="MBio">
        <title>A New Model Trypanosomatid, Novymonas esmeraldas: Genomic Perception of Its 'Candidatus Pandoraea novymonadis' Endosymbiont.</title>
        <authorList>
            <person name="Zakharova A."/>
            <person name="Saura A."/>
            <person name="Butenko A."/>
            <person name="Podesvova L."/>
            <person name="Warmusova S."/>
            <person name="Kostygov A.Y."/>
            <person name="Nenarokova A."/>
            <person name="Lukes J."/>
            <person name="Opperdoes F.R."/>
            <person name="Yurchenko V."/>
        </authorList>
    </citation>
    <scope>NUCLEOTIDE SEQUENCE [LARGE SCALE GENOMIC DNA]</scope>
    <source>
        <strain evidence="1 2">E262AT.01</strain>
    </source>
</reference>
<name>A0AAW0FAT0_9TRYP</name>
<dbReference type="EMBL" id="JAECZO010000027">
    <property type="protein sequence ID" value="KAK7202236.1"/>
    <property type="molecule type" value="Genomic_DNA"/>
</dbReference>
<sequence>MSCESIMRCAPPLQGDFILSASASFASLALARLNATPYTLCGGVSGTSGETPLAEFPSASLVCEGEQEKSAAGRATTVLAVSTTRAAASSEETGMSTEDACTQATTTAVEPLSKSARVQSGSWVDRRPAAPASGLSAKAVAERLSFMRDLSNRMQQRVQYRGRREHVAGMSTGFPSVVSGGGSRVIPYLEKWTLPRAPPPSFSSVGECPRLPHLSLAKVTPHRA</sequence>
<dbReference type="Proteomes" id="UP001430356">
    <property type="component" value="Unassembled WGS sequence"/>
</dbReference>